<sequence>MHNYPILIQRPIIVRDDFAVIGRSDDALDEII</sequence>
<comment type="similarity">
    <text evidence="1 2">Belongs to the ArsC family.</text>
</comment>
<accession>A0A4U1CKW2</accession>
<dbReference type="Pfam" id="PF03960">
    <property type="entry name" value="ArsC"/>
    <property type="match status" value="1"/>
</dbReference>
<evidence type="ECO:0000256" key="1">
    <source>
        <dbReference type="ARBA" id="ARBA00007198"/>
    </source>
</evidence>
<evidence type="ECO:0000256" key="2">
    <source>
        <dbReference type="PROSITE-ProRule" id="PRU01282"/>
    </source>
</evidence>
<dbReference type="SUPFAM" id="SSF52833">
    <property type="entry name" value="Thioredoxin-like"/>
    <property type="match status" value="1"/>
</dbReference>
<dbReference type="EMBL" id="SWBR01000003">
    <property type="protein sequence ID" value="TKC08290.1"/>
    <property type="molecule type" value="Genomic_DNA"/>
</dbReference>
<keyword evidence="4" id="KW-1185">Reference proteome</keyword>
<gene>
    <name evidence="3" type="ORF">FA048_14130</name>
</gene>
<dbReference type="InterPro" id="IPR036249">
    <property type="entry name" value="Thioredoxin-like_sf"/>
</dbReference>
<dbReference type="PROSITE" id="PS51353">
    <property type="entry name" value="ARSC"/>
    <property type="match status" value="1"/>
</dbReference>
<organism evidence="3 4">
    <name type="scientific">Pedobacter polaris</name>
    <dbReference type="NCBI Taxonomy" id="2571273"/>
    <lineage>
        <taxon>Bacteria</taxon>
        <taxon>Pseudomonadati</taxon>
        <taxon>Bacteroidota</taxon>
        <taxon>Sphingobacteriia</taxon>
        <taxon>Sphingobacteriales</taxon>
        <taxon>Sphingobacteriaceae</taxon>
        <taxon>Pedobacter</taxon>
    </lineage>
</organism>
<proteinExistence type="inferred from homology"/>
<dbReference type="OrthoDB" id="9808142at2"/>
<comment type="caution">
    <text evidence="3">The sequence shown here is derived from an EMBL/GenBank/DDBJ whole genome shotgun (WGS) entry which is preliminary data.</text>
</comment>
<reference evidence="3 4" key="1">
    <citation type="submission" date="2019-04" db="EMBL/GenBank/DDBJ databases">
        <title>Pedobacter sp. RP-3-22 sp. nov., isolated from Arctic soil.</title>
        <authorList>
            <person name="Dahal R.H."/>
            <person name="Kim D.-U."/>
        </authorList>
    </citation>
    <scope>NUCLEOTIDE SEQUENCE [LARGE SCALE GENOMIC DNA]</scope>
    <source>
        <strain evidence="3 4">RP-3-22</strain>
    </source>
</reference>
<evidence type="ECO:0008006" key="5">
    <source>
        <dbReference type="Google" id="ProtNLM"/>
    </source>
</evidence>
<dbReference type="AlphaFoldDB" id="A0A4U1CKW2"/>
<dbReference type="Proteomes" id="UP000309488">
    <property type="component" value="Unassembled WGS sequence"/>
</dbReference>
<dbReference type="Gene3D" id="3.40.30.10">
    <property type="entry name" value="Glutaredoxin"/>
    <property type="match status" value="1"/>
</dbReference>
<dbReference type="InterPro" id="IPR006660">
    <property type="entry name" value="Arsenate_reductase-like"/>
</dbReference>
<evidence type="ECO:0000313" key="4">
    <source>
        <dbReference type="Proteomes" id="UP000309488"/>
    </source>
</evidence>
<name>A0A4U1CKW2_9SPHI</name>
<protein>
    <recommendedName>
        <fullName evidence="5">Arsenate reductase</fullName>
    </recommendedName>
</protein>
<evidence type="ECO:0000313" key="3">
    <source>
        <dbReference type="EMBL" id="TKC08290.1"/>
    </source>
</evidence>